<gene>
    <name evidence="6" type="ORF">GCM10022202_33250</name>
</gene>
<dbReference type="InterPro" id="IPR036388">
    <property type="entry name" value="WH-like_DNA-bd_sf"/>
</dbReference>
<dbReference type="Pfam" id="PF01614">
    <property type="entry name" value="IclR_C"/>
    <property type="match status" value="1"/>
</dbReference>
<dbReference type="EMBL" id="BAAAYV010000025">
    <property type="protein sequence ID" value="GAA3668548.1"/>
    <property type="molecule type" value="Genomic_DNA"/>
</dbReference>
<dbReference type="SUPFAM" id="SSF46785">
    <property type="entry name" value="Winged helix' DNA-binding domain"/>
    <property type="match status" value="1"/>
</dbReference>
<keyword evidence="2" id="KW-0238">DNA-binding</keyword>
<proteinExistence type="predicted"/>
<dbReference type="InterPro" id="IPR036390">
    <property type="entry name" value="WH_DNA-bd_sf"/>
</dbReference>
<dbReference type="PANTHER" id="PTHR30136:SF24">
    <property type="entry name" value="HTH-TYPE TRANSCRIPTIONAL REPRESSOR ALLR"/>
    <property type="match status" value="1"/>
</dbReference>
<dbReference type="InterPro" id="IPR050707">
    <property type="entry name" value="HTH_MetabolicPath_Reg"/>
</dbReference>
<evidence type="ECO:0000256" key="3">
    <source>
        <dbReference type="ARBA" id="ARBA00023163"/>
    </source>
</evidence>
<organism evidence="6 7">
    <name type="scientific">Microbacterium marinilacus</name>
    <dbReference type="NCBI Taxonomy" id="415209"/>
    <lineage>
        <taxon>Bacteria</taxon>
        <taxon>Bacillati</taxon>
        <taxon>Actinomycetota</taxon>
        <taxon>Actinomycetes</taxon>
        <taxon>Micrococcales</taxon>
        <taxon>Microbacteriaceae</taxon>
        <taxon>Microbacterium</taxon>
    </lineage>
</organism>
<dbReference type="Proteomes" id="UP001410795">
    <property type="component" value="Unassembled WGS sequence"/>
</dbReference>
<dbReference type="InterPro" id="IPR014757">
    <property type="entry name" value="Tscrpt_reg_IclR_C"/>
</dbReference>
<dbReference type="Pfam" id="PF09339">
    <property type="entry name" value="HTH_IclR"/>
    <property type="match status" value="1"/>
</dbReference>
<comment type="caution">
    <text evidence="6">The sequence shown here is derived from an EMBL/GenBank/DDBJ whole genome shotgun (WGS) entry which is preliminary data.</text>
</comment>
<evidence type="ECO:0000256" key="1">
    <source>
        <dbReference type="ARBA" id="ARBA00023015"/>
    </source>
</evidence>
<name>A0ABP7BS24_9MICO</name>
<dbReference type="SMART" id="SM00346">
    <property type="entry name" value="HTH_ICLR"/>
    <property type="match status" value="1"/>
</dbReference>
<sequence length="262" mass="27772">MTPADPRAAAPAADHTLRVLAFLARQRGPVAARTIAAALELPRSTVYRLLRVMVEHAFVVHLPEERRYGLGVAAYELSSGFSRQEPLARLGTPVLTGLVDRIGQSAHLAVLHGRDVVYIVEARAPRRPPLVTDVGVRLPAAATASGRAQLAALPAAQVRALYPDASAFTGAFPRAPRGYVALREALRDVRARGFAWEDGDVTDGLASVGVVVRDHAGWPAASIAVTFPRDDVPEPVVPALVAEVTAAADLLARRIHGRAPVG</sequence>
<keyword evidence="3" id="KW-0804">Transcription</keyword>
<evidence type="ECO:0000259" key="4">
    <source>
        <dbReference type="PROSITE" id="PS51077"/>
    </source>
</evidence>
<dbReference type="Gene3D" id="1.10.10.10">
    <property type="entry name" value="Winged helix-like DNA-binding domain superfamily/Winged helix DNA-binding domain"/>
    <property type="match status" value="1"/>
</dbReference>
<evidence type="ECO:0000313" key="7">
    <source>
        <dbReference type="Proteomes" id="UP001410795"/>
    </source>
</evidence>
<dbReference type="InterPro" id="IPR029016">
    <property type="entry name" value="GAF-like_dom_sf"/>
</dbReference>
<evidence type="ECO:0000256" key="2">
    <source>
        <dbReference type="ARBA" id="ARBA00023125"/>
    </source>
</evidence>
<evidence type="ECO:0000313" key="6">
    <source>
        <dbReference type="EMBL" id="GAA3668548.1"/>
    </source>
</evidence>
<feature type="domain" description="HTH iclR-type" evidence="4">
    <location>
        <begin position="10"/>
        <end position="72"/>
    </location>
</feature>
<keyword evidence="7" id="KW-1185">Reference proteome</keyword>
<dbReference type="Gene3D" id="3.30.450.40">
    <property type="match status" value="1"/>
</dbReference>
<dbReference type="PROSITE" id="PS51077">
    <property type="entry name" value="HTH_ICLR"/>
    <property type="match status" value="1"/>
</dbReference>
<feature type="domain" description="IclR-ED" evidence="5">
    <location>
        <begin position="73"/>
        <end position="257"/>
    </location>
</feature>
<keyword evidence="1" id="KW-0805">Transcription regulation</keyword>
<protein>
    <submittedName>
        <fullName evidence="6">IclR family transcriptional regulator</fullName>
    </submittedName>
</protein>
<evidence type="ECO:0000259" key="5">
    <source>
        <dbReference type="PROSITE" id="PS51078"/>
    </source>
</evidence>
<dbReference type="InterPro" id="IPR005471">
    <property type="entry name" value="Tscrpt_reg_IclR_N"/>
</dbReference>
<dbReference type="PANTHER" id="PTHR30136">
    <property type="entry name" value="HELIX-TURN-HELIX TRANSCRIPTIONAL REGULATOR, ICLR FAMILY"/>
    <property type="match status" value="1"/>
</dbReference>
<reference evidence="7" key="1">
    <citation type="journal article" date="2019" name="Int. J. Syst. Evol. Microbiol.">
        <title>The Global Catalogue of Microorganisms (GCM) 10K type strain sequencing project: providing services to taxonomists for standard genome sequencing and annotation.</title>
        <authorList>
            <consortium name="The Broad Institute Genomics Platform"/>
            <consortium name="The Broad Institute Genome Sequencing Center for Infectious Disease"/>
            <person name="Wu L."/>
            <person name="Ma J."/>
        </authorList>
    </citation>
    <scope>NUCLEOTIDE SEQUENCE [LARGE SCALE GENOMIC DNA]</scope>
    <source>
        <strain evidence="7">JCM 16546</strain>
    </source>
</reference>
<dbReference type="SUPFAM" id="SSF55781">
    <property type="entry name" value="GAF domain-like"/>
    <property type="match status" value="1"/>
</dbReference>
<accession>A0ABP7BS24</accession>
<dbReference type="RefSeq" id="WP_221858083.1">
    <property type="nucleotide sequence ID" value="NZ_BAAAYV010000025.1"/>
</dbReference>
<dbReference type="PROSITE" id="PS51078">
    <property type="entry name" value="ICLR_ED"/>
    <property type="match status" value="1"/>
</dbReference>